<comment type="caution">
    <text evidence="3">The sequence shown here is derived from an EMBL/GenBank/DDBJ whole genome shotgun (WGS) entry which is preliminary data.</text>
</comment>
<sequence>MRLPGHTRSPQSSRTSRASTAGSRQRSGPTRRPTRSSGLFNGLRHRGRHQRPRYPLAIQLRTAVSRRRRLVAAALLSIAVAAAVMQLSPDERETVPVVVAANSLGAGAVLTEADLEVVDYPVTLAPEGDSSEPDSDGDVELTAAGAAPGTIEHWVGRTLSTAVVEGQPLTGPSVVGPDLLDGQPAGTTAVTIRVPDSGSLTHLRPGQTVDLVRQGTQDSPFDRADPPADGEDASASASPGGSGAADGSEQTQEVVAGDVTVLWVADPTEPTDGLLSSSTTDSQQDLLVVGADAQTAQRIAASDGEELVPVLVSSGTEVPGTVAPEE</sequence>
<feature type="region of interest" description="Disordered" evidence="1">
    <location>
        <begin position="216"/>
        <end position="252"/>
    </location>
</feature>
<feature type="compositionally biased region" description="Basic residues" evidence="1">
    <location>
        <begin position="43"/>
        <end position="52"/>
    </location>
</feature>
<dbReference type="InterPro" id="IPR013974">
    <property type="entry name" value="SAF"/>
</dbReference>
<feature type="compositionally biased region" description="Low complexity" evidence="1">
    <location>
        <begin position="8"/>
        <end position="38"/>
    </location>
</feature>
<reference evidence="3 4" key="1">
    <citation type="submission" date="2018-10" db="EMBL/GenBank/DDBJ databases">
        <title>Kocuria sp. M5W7-7, whole genome shotgun sequence.</title>
        <authorList>
            <person name="Tuo L."/>
        </authorList>
    </citation>
    <scope>NUCLEOTIDE SEQUENCE [LARGE SCALE GENOMIC DNA]</scope>
    <source>
        <strain evidence="3 4">M5W7-7</strain>
    </source>
</reference>
<feature type="compositionally biased region" description="Low complexity" evidence="1">
    <location>
        <begin position="233"/>
        <end position="249"/>
    </location>
</feature>
<dbReference type="Pfam" id="PF08666">
    <property type="entry name" value="SAF"/>
    <property type="match status" value="1"/>
</dbReference>
<evidence type="ECO:0000313" key="3">
    <source>
        <dbReference type="EMBL" id="ROZ63548.1"/>
    </source>
</evidence>
<evidence type="ECO:0000256" key="1">
    <source>
        <dbReference type="SAM" id="MobiDB-lite"/>
    </source>
</evidence>
<organism evidence="3 4">
    <name type="scientific">Kocuria soli</name>
    <dbReference type="NCBI Taxonomy" id="2485125"/>
    <lineage>
        <taxon>Bacteria</taxon>
        <taxon>Bacillati</taxon>
        <taxon>Actinomycetota</taxon>
        <taxon>Actinomycetes</taxon>
        <taxon>Micrococcales</taxon>
        <taxon>Micrococcaceae</taxon>
        <taxon>Kocuria</taxon>
    </lineage>
</organism>
<evidence type="ECO:0000313" key="4">
    <source>
        <dbReference type="Proteomes" id="UP000270616"/>
    </source>
</evidence>
<keyword evidence="4" id="KW-1185">Reference proteome</keyword>
<gene>
    <name evidence="3" type="ORF">EDL96_06360</name>
</gene>
<protein>
    <recommendedName>
        <fullName evidence="2">SAF domain-containing protein</fullName>
    </recommendedName>
</protein>
<dbReference type="CDD" id="cd11614">
    <property type="entry name" value="SAF_CpaB_FlgA_like"/>
    <property type="match status" value="1"/>
</dbReference>
<dbReference type="EMBL" id="RKMF01000006">
    <property type="protein sequence ID" value="ROZ63548.1"/>
    <property type="molecule type" value="Genomic_DNA"/>
</dbReference>
<evidence type="ECO:0000259" key="2">
    <source>
        <dbReference type="SMART" id="SM00858"/>
    </source>
</evidence>
<dbReference type="OrthoDB" id="4879413at2"/>
<name>A0A3N3ZXW3_9MICC</name>
<accession>A0A3N3ZXW3</accession>
<dbReference type="Proteomes" id="UP000270616">
    <property type="component" value="Unassembled WGS sequence"/>
</dbReference>
<dbReference type="RefSeq" id="WP_123824959.1">
    <property type="nucleotide sequence ID" value="NZ_RKMF01000006.1"/>
</dbReference>
<feature type="region of interest" description="Disordered" evidence="1">
    <location>
        <begin position="1"/>
        <end position="54"/>
    </location>
</feature>
<dbReference type="AlphaFoldDB" id="A0A3N3ZXW3"/>
<proteinExistence type="predicted"/>
<feature type="domain" description="SAF" evidence="2">
    <location>
        <begin position="95"/>
        <end position="175"/>
    </location>
</feature>
<dbReference type="SMART" id="SM00858">
    <property type="entry name" value="SAF"/>
    <property type="match status" value="1"/>
</dbReference>